<dbReference type="PANTHER" id="PTHR47935">
    <property type="entry name" value="PENTATRICOPEPTIDE REPEAT-CONTAINING PROTEIN MRL1, CHLOROPLASTIC"/>
    <property type="match status" value="1"/>
</dbReference>
<feature type="repeat" description="PPR" evidence="2">
    <location>
        <begin position="307"/>
        <end position="341"/>
    </location>
</feature>
<dbReference type="NCBIfam" id="TIGR00756">
    <property type="entry name" value="PPR"/>
    <property type="match status" value="3"/>
</dbReference>
<dbReference type="Proteomes" id="UP000008141">
    <property type="component" value="Unassembled WGS sequence"/>
</dbReference>
<proteinExistence type="predicted"/>
<dbReference type="PANTHER" id="PTHR47935:SF1">
    <property type="entry name" value="PENTATRICOPEPTIDE REPEAT-CONTAINING PROTEIN MRL1, CHLOROPLASTIC"/>
    <property type="match status" value="1"/>
</dbReference>
<dbReference type="InterPro" id="IPR033443">
    <property type="entry name" value="PROP1-like_PPR_dom"/>
</dbReference>
<feature type="repeat" description="PPR" evidence="2">
    <location>
        <begin position="425"/>
        <end position="459"/>
    </location>
</feature>
<feature type="domain" description="PROP1-like PPR" evidence="4">
    <location>
        <begin position="468"/>
        <end position="615"/>
    </location>
</feature>
<feature type="domain" description="Pentatricopeptide repeat-containing protein-mitochondrial" evidence="5">
    <location>
        <begin position="314"/>
        <end position="450"/>
    </location>
</feature>
<reference evidence="6 7" key="1">
    <citation type="journal article" date="2010" name="Plant Cell">
        <title>The Chlorella variabilis NC64A genome reveals adaptation to photosymbiosis, coevolution with viruses, and cryptic sex.</title>
        <authorList>
            <person name="Blanc G."/>
            <person name="Duncan G."/>
            <person name="Agarkova I."/>
            <person name="Borodovsky M."/>
            <person name="Gurnon J."/>
            <person name="Kuo A."/>
            <person name="Lindquist E."/>
            <person name="Lucas S."/>
            <person name="Pangilinan J."/>
            <person name="Polle J."/>
            <person name="Salamov A."/>
            <person name="Terry A."/>
            <person name="Yamada T."/>
            <person name="Dunigan D.D."/>
            <person name="Grigoriev I.V."/>
            <person name="Claverie J.M."/>
            <person name="Van Etten J.L."/>
        </authorList>
    </citation>
    <scope>NUCLEOTIDE SEQUENCE [LARGE SCALE GENOMIC DNA]</scope>
    <source>
        <strain evidence="6 7">NC64A</strain>
    </source>
</reference>
<keyword evidence="1" id="KW-0677">Repeat</keyword>
<feature type="region of interest" description="Disordered" evidence="3">
    <location>
        <begin position="28"/>
        <end position="60"/>
    </location>
</feature>
<dbReference type="InterPro" id="IPR053303">
    <property type="entry name" value="Chloroplast_PPR"/>
</dbReference>
<name>E1Z7P7_CHLVA</name>
<evidence type="ECO:0000313" key="7">
    <source>
        <dbReference type="Proteomes" id="UP000008141"/>
    </source>
</evidence>
<evidence type="ECO:0000313" key="6">
    <source>
        <dbReference type="EMBL" id="EFN58209.1"/>
    </source>
</evidence>
<feature type="compositionally biased region" description="Low complexity" evidence="3">
    <location>
        <begin position="141"/>
        <end position="151"/>
    </location>
</feature>
<gene>
    <name evidence="6" type="ORF">CHLNCDRAFT_142073</name>
</gene>
<sequence length="903" mass="96050">MPASGASLLRGTHACFTGRKPARVVHPRLRPAVAAKDRPASADGAEEEPSHSTELQRVDSHAEGALTYQFGAKGQPMVAARAAAAGAAAAAPAHQVQHASAGTNGSAAAASPSAAAVLPQHASLAPPPWQVEEEEAGPAGGYSSNGSGSSSHDLPYVRNGWYAPPSAAGTSSSEQHGAANGAVAMDRRGGGGGRGGRDGGGGRRRRQQEYFGGAASAAAAAALAAEVAQGLDYMEAQPAAVVAVYEALCDGRQLDEALAVIKECIRASRTDVLGRLKHYRFLRPAATLRAVKQALRFVQLLPRQYADARTYNMLLRVCAEAGDLRNALHVADMLQAAGLRMDSILYTTLISACAAAGDAEKAFQLYGQMRADGVPADKMVYSSVVKACAQQIDRLPQSERRQQLVLLERAFSLVEDMKGAKIPTDAAVWNALVTAAGRAAQLQRAFNVLEDMIHFGTRPNDRTYASLIDACARAGDKGLALRVYRKAQREGCARTLMVYSAAVHACIQAHDGCDSEAVMGIYGDMQRSHVAPDNQLFGMLMKAAGASGNLQLVLDLHDEMEREGLRPCTGTESALMAVHIRNGQVPEAQAVYRSLRAAGQWPHAYATNALLNAYANNFRLGDVVSLVCDMAQGGLRPDGFTFSAIFNACQRADEAELALDVARLMKLRGVRMDETHAVILLRTCYNRLRQSWVPGGYPPHRADAGAGGGPLLGSRRSQLRERLLEALTPRRRQVELREPVDVAWVAQAFGIYREAVAAGVKPSMHMLNRMLMCLRVAWEGKQAAAGEGHIVGGPEALLPHSLPGALGGGVAPAIPRQEKIGVEGVYHVQAVSIMEEAIISNVVPSFKTDAAEPIDLRGMPPAVAEVYVLTVLSAMQRQCEARRVIIQNVVFLVPPFDGSKVIV</sequence>
<evidence type="ECO:0000256" key="2">
    <source>
        <dbReference type="PROSITE-ProRule" id="PRU00708"/>
    </source>
</evidence>
<accession>E1Z7P7</accession>
<dbReference type="KEGG" id="cvr:CHLNCDRAFT_142073"/>
<evidence type="ECO:0000259" key="5">
    <source>
        <dbReference type="Pfam" id="PF23276"/>
    </source>
</evidence>
<keyword evidence="7" id="KW-1185">Reference proteome</keyword>
<dbReference type="Pfam" id="PF13812">
    <property type="entry name" value="PPR_3"/>
    <property type="match status" value="1"/>
</dbReference>
<dbReference type="PROSITE" id="PS51375">
    <property type="entry name" value="PPR"/>
    <property type="match status" value="5"/>
</dbReference>
<dbReference type="eggNOG" id="KOG4197">
    <property type="taxonomic scope" value="Eukaryota"/>
</dbReference>
<dbReference type="Gene3D" id="1.25.40.10">
    <property type="entry name" value="Tetratricopeptide repeat domain"/>
    <property type="match status" value="3"/>
</dbReference>
<dbReference type="InterPro" id="IPR057027">
    <property type="entry name" value="TPR_mt"/>
</dbReference>
<evidence type="ECO:0000256" key="3">
    <source>
        <dbReference type="SAM" id="MobiDB-lite"/>
    </source>
</evidence>
<dbReference type="InParanoid" id="E1Z7P7"/>
<dbReference type="OrthoDB" id="185373at2759"/>
<feature type="repeat" description="PPR" evidence="2">
    <location>
        <begin position="460"/>
        <end position="494"/>
    </location>
</feature>
<evidence type="ECO:0000259" key="4">
    <source>
        <dbReference type="Pfam" id="PF17177"/>
    </source>
</evidence>
<protein>
    <submittedName>
        <fullName evidence="6">Uncharacterized protein</fullName>
    </submittedName>
</protein>
<dbReference type="Pfam" id="PF23276">
    <property type="entry name" value="TPR_24"/>
    <property type="match status" value="1"/>
</dbReference>
<dbReference type="AlphaFoldDB" id="E1Z7P7"/>
<dbReference type="RefSeq" id="XP_005850311.1">
    <property type="nucleotide sequence ID" value="XM_005850249.1"/>
</dbReference>
<feature type="region of interest" description="Disordered" evidence="3">
    <location>
        <begin position="165"/>
        <end position="206"/>
    </location>
</feature>
<feature type="compositionally biased region" description="Basic and acidic residues" evidence="3">
    <location>
        <begin position="185"/>
        <end position="201"/>
    </location>
</feature>
<feature type="repeat" description="PPR" evidence="2">
    <location>
        <begin position="342"/>
        <end position="376"/>
    </location>
</feature>
<organism evidence="7">
    <name type="scientific">Chlorella variabilis</name>
    <name type="common">Green alga</name>
    <dbReference type="NCBI Taxonomy" id="554065"/>
    <lineage>
        <taxon>Eukaryota</taxon>
        <taxon>Viridiplantae</taxon>
        <taxon>Chlorophyta</taxon>
        <taxon>core chlorophytes</taxon>
        <taxon>Trebouxiophyceae</taxon>
        <taxon>Chlorellales</taxon>
        <taxon>Chlorellaceae</taxon>
        <taxon>Chlorella clade</taxon>
        <taxon>Chlorella</taxon>
    </lineage>
</organism>
<dbReference type="InterPro" id="IPR011990">
    <property type="entry name" value="TPR-like_helical_dom_sf"/>
</dbReference>
<feature type="region of interest" description="Disordered" evidence="3">
    <location>
        <begin position="130"/>
        <end position="151"/>
    </location>
</feature>
<evidence type="ECO:0000256" key="1">
    <source>
        <dbReference type="ARBA" id="ARBA00022737"/>
    </source>
</evidence>
<feature type="repeat" description="PPR" evidence="2">
    <location>
        <begin position="533"/>
        <end position="567"/>
    </location>
</feature>
<dbReference type="OMA" id="LEICIEP"/>
<dbReference type="GeneID" id="17357355"/>
<feature type="compositionally biased region" description="Basic and acidic residues" evidence="3">
    <location>
        <begin position="48"/>
        <end position="60"/>
    </location>
</feature>
<dbReference type="InterPro" id="IPR002885">
    <property type="entry name" value="PPR_rpt"/>
</dbReference>
<dbReference type="EMBL" id="GL433838">
    <property type="protein sequence ID" value="EFN58209.1"/>
    <property type="molecule type" value="Genomic_DNA"/>
</dbReference>
<dbReference type="Pfam" id="PF17177">
    <property type="entry name" value="PPR_long"/>
    <property type="match status" value="1"/>
</dbReference>